<sequence length="509" mass="57277">MQEPMIHMLLLLTITILPHFLKLKNRILIHHLIVDEADQRTQSRQGKTPVTGLRALKKKPKCPWGGAGTTVKIAYSAALEVEAEAEAYDREFERLEQQCVEALSIAQMLETELGDDTNCVFTGLDSTNLQEGTWIEKKSRNKQALRNNCITILNALTSIDVQEVVNIMGPLIQGLPWKEGAKVYQVDTIVAIAHRCKKCDETQKAMAFVSILNYINFTFKAEVLQHAQSLPNATRVLEEEFKDLTDSFSFTTLQKWLSNGAKMAFLAGAGSIYLLMLIAHAGKKTAILDCSAGSLYNFASIICFPRRDNLFGILVQDTLIPSIACLRMRLPCTFSMVFPAKFLLDWNISGHLTCHNLQSSDIFFDTLAQNGFVSKWCPESWHTCYAPVPSSISSSLTEMSRALVVGRLIGVTPNASVEKDVTWRHPSPMSELEEDEQIHIPHLKPLSVPPHQLITINIAYNPSQKNPCRGWSEEDVFNWTEDERSKAYQATVPKTLQELENLIKEWKKK</sequence>
<evidence type="ECO:0000256" key="2">
    <source>
        <dbReference type="SAM" id="SignalP"/>
    </source>
</evidence>
<feature type="coiled-coil region" evidence="1">
    <location>
        <begin position="78"/>
        <end position="112"/>
    </location>
</feature>
<dbReference type="AlphaFoldDB" id="A0A9P6CES0"/>
<accession>A0A9P6CES0</accession>
<gene>
    <name evidence="3" type="ORF">BDZ94DRAFT_1333489</name>
</gene>
<evidence type="ECO:0000313" key="3">
    <source>
        <dbReference type="EMBL" id="KAF9458319.1"/>
    </source>
</evidence>
<evidence type="ECO:0000256" key="1">
    <source>
        <dbReference type="SAM" id="Coils"/>
    </source>
</evidence>
<protein>
    <submittedName>
        <fullName evidence="3">Uncharacterized protein</fullName>
    </submittedName>
</protein>
<dbReference type="EMBL" id="MU150343">
    <property type="protein sequence ID" value="KAF9458319.1"/>
    <property type="molecule type" value="Genomic_DNA"/>
</dbReference>
<keyword evidence="2" id="KW-0732">Signal</keyword>
<organism evidence="3 4">
    <name type="scientific">Collybia nuda</name>
    <dbReference type="NCBI Taxonomy" id="64659"/>
    <lineage>
        <taxon>Eukaryota</taxon>
        <taxon>Fungi</taxon>
        <taxon>Dikarya</taxon>
        <taxon>Basidiomycota</taxon>
        <taxon>Agaricomycotina</taxon>
        <taxon>Agaricomycetes</taxon>
        <taxon>Agaricomycetidae</taxon>
        <taxon>Agaricales</taxon>
        <taxon>Tricholomatineae</taxon>
        <taxon>Clitocybaceae</taxon>
        <taxon>Collybia</taxon>
    </lineage>
</organism>
<keyword evidence="4" id="KW-1185">Reference proteome</keyword>
<name>A0A9P6CES0_9AGAR</name>
<feature type="chain" id="PRO_5040148741" evidence="2">
    <location>
        <begin position="24"/>
        <end position="509"/>
    </location>
</feature>
<keyword evidence="1" id="KW-0175">Coiled coil</keyword>
<evidence type="ECO:0000313" key="4">
    <source>
        <dbReference type="Proteomes" id="UP000807353"/>
    </source>
</evidence>
<reference evidence="3" key="1">
    <citation type="submission" date="2020-11" db="EMBL/GenBank/DDBJ databases">
        <authorList>
            <consortium name="DOE Joint Genome Institute"/>
            <person name="Ahrendt S."/>
            <person name="Riley R."/>
            <person name="Andreopoulos W."/>
            <person name="Labutti K."/>
            <person name="Pangilinan J."/>
            <person name="Ruiz-Duenas F.J."/>
            <person name="Barrasa J.M."/>
            <person name="Sanchez-Garcia M."/>
            <person name="Camarero S."/>
            <person name="Miyauchi S."/>
            <person name="Serrano A."/>
            <person name="Linde D."/>
            <person name="Babiker R."/>
            <person name="Drula E."/>
            <person name="Ayuso-Fernandez I."/>
            <person name="Pacheco R."/>
            <person name="Padilla G."/>
            <person name="Ferreira P."/>
            <person name="Barriuso J."/>
            <person name="Kellner H."/>
            <person name="Castanera R."/>
            <person name="Alfaro M."/>
            <person name="Ramirez L."/>
            <person name="Pisabarro A.G."/>
            <person name="Kuo A."/>
            <person name="Tritt A."/>
            <person name="Lipzen A."/>
            <person name="He G."/>
            <person name="Yan M."/>
            <person name="Ng V."/>
            <person name="Cullen D."/>
            <person name="Martin F."/>
            <person name="Rosso M.-N."/>
            <person name="Henrissat B."/>
            <person name="Hibbett D."/>
            <person name="Martinez A.T."/>
            <person name="Grigoriev I.V."/>
        </authorList>
    </citation>
    <scope>NUCLEOTIDE SEQUENCE</scope>
    <source>
        <strain evidence="3">CBS 247.69</strain>
    </source>
</reference>
<comment type="caution">
    <text evidence="3">The sequence shown here is derived from an EMBL/GenBank/DDBJ whole genome shotgun (WGS) entry which is preliminary data.</text>
</comment>
<feature type="signal peptide" evidence="2">
    <location>
        <begin position="1"/>
        <end position="23"/>
    </location>
</feature>
<dbReference type="Proteomes" id="UP000807353">
    <property type="component" value="Unassembled WGS sequence"/>
</dbReference>
<dbReference type="OrthoDB" id="3071463at2759"/>
<proteinExistence type="predicted"/>